<dbReference type="Proteomes" id="UP001204439">
    <property type="component" value="Unassembled WGS sequence"/>
</dbReference>
<name>A0ABU4JIZ7_9FLAO</name>
<sequence length="46" mass="5319">MPQLYEPSPEERASLPIQTFSKHSYLETATTNSLLTNTEKKYKTLM</sequence>
<dbReference type="RefSeq" id="WP_165596547.1">
    <property type="nucleotide sequence ID" value="NZ_JAMXLT020000020.1"/>
</dbReference>
<organism evidence="1 2">
    <name type="scientific">Epilithonimonas ginsengisoli</name>
    <dbReference type="NCBI Taxonomy" id="1245592"/>
    <lineage>
        <taxon>Bacteria</taxon>
        <taxon>Pseudomonadati</taxon>
        <taxon>Bacteroidota</taxon>
        <taxon>Flavobacteriia</taxon>
        <taxon>Flavobacteriales</taxon>
        <taxon>Weeksellaceae</taxon>
        <taxon>Chryseobacterium group</taxon>
        <taxon>Epilithonimonas</taxon>
    </lineage>
</organism>
<gene>
    <name evidence="1" type="ORF">NG800_012065</name>
</gene>
<protein>
    <submittedName>
        <fullName evidence="1">Uncharacterized protein</fullName>
    </submittedName>
</protein>
<evidence type="ECO:0000313" key="1">
    <source>
        <dbReference type="EMBL" id="MDW8549649.1"/>
    </source>
</evidence>
<accession>A0ABU4JIZ7</accession>
<reference evidence="1 2" key="1">
    <citation type="submission" date="2023-11" db="EMBL/GenBank/DDBJ databases">
        <title>First isolation, identification, and characterization of non-pathogenic Epilithonimonas ginsengisoli isolated from diseased farmed rainbow trout (Oncorhynchus mykiss) in Chile.</title>
        <authorList>
            <person name="Miranda C.D."/>
            <person name="Irgang R."/>
            <person name="Concha C."/>
            <person name="Rojas R."/>
            <person name="Avendano R."/>
        </authorList>
    </citation>
    <scope>NUCLEOTIDE SEQUENCE [LARGE SCALE GENOMIC DNA]</scope>
    <source>
        <strain evidence="1 2">FP99</strain>
    </source>
</reference>
<dbReference type="EMBL" id="JAMXLT020000020">
    <property type="protein sequence ID" value="MDW8549649.1"/>
    <property type="molecule type" value="Genomic_DNA"/>
</dbReference>
<evidence type="ECO:0000313" key="2">
    <source>
        <dbReference type="Proteomes" id="UP001204439"/>
    </source>
</evidence>
<comment type="caution">
    <text evidence="1">The sequence shown here is derived from an EMBL/GenBank/DDBJ whole genome shotgun (WGS) entry which is preliminary data.</text>
</comment>
<keyword evidence="2" id="KW-1185">Reference proteome</keyword>
<proteinExistence type="predicted"/>